<evidence type="ECO:0000313" key="8">
    <source>
        <dbReference type="Proteomes" id="UP001320159"/>
    </source>
</evidence>
<keyword evidence="4" id="KW-0288">FMN</keyword>
<keyword evidence="5" id="KW-0560">Oxidoreductase</keyword>
<gene>
    <name evidence="7" type="ORF">CUJ83_11505</name>
</gene>
<dbReference type="PANTHER" id="PTHR43673">
    <property type="entry name" value="NAD(P)H NITROREDUCTASE YDGI-RELATED"/>
    <property type="match status" value="1"/>
</dbReference>
<comment type="cofactor">
    <cofactor evidence="1">
        <name>FMN</name>
        <dbReference type="ChEBI" id="CHEBI:58210"/>
    </cofactor>
</comment>
<comment type="similarity">
    <text evidence="2">Belongs to the nitroreductase family.</text>
</comment>
<proteinExistence type="inferred from homology"/>
<dbReference type="InterPro" id="IPR029478">
    <property type="entry name" value="TM1586_NiRdase"/>
</dbReference>
<accession>A0AAP2RDI6</accession>
<dbReference type="GO" id="GO:0016491">
    <property type="term" value="F:oxidoreductase activity"/>
    <property type="evidence" value="ECO:0007669"/>
    <property type="project" value="UniProtKB-KW"/>
</dbReference>
<dbReference type="Gene3D" id="3.40.109.10">
    <property type="entry name" value="NADH Oxidase"/>
    <property type="match status" value="1"/>
</dbReference>
<evidence type="ECO:0000256" key="5">
    <source>
        <dbReference type="ARBA" id="ARBA00023002"/>
    </source>
</evidence>
<keyword evidence="8" id="KW-1185">Reference proteome</keyword>
<evidence type="ECO:0000256" key="4">
    <source>
        <dbReference type="ARBA" id="ARBA00022643"/>
    </source>
</evidence>
<organism evidence="7 8">
    <name type="scientific">Methanooceanicella nereidis</name>
    <dbReference type="NCBI Taxonomy" id="2052831"/>
    <lineage>
        <taxon>Archaea</taxon>
        <taxon>Methanobacteriati</taxon>
        <taxon>Methanobacteriota</taxon>
        <taxon>Stenosarchaea group</taxon>
        <taxon>Methanomicrobia</taxon>
        <taxon>Methanocellales</taxon>
        <taxon>Methanocellaceae</taxon>
        <taxon>Methanooceanicella</taxon>
    </lineage>
</organism>
<evidence type="ECO:0000259" key="6">
    <source>
        <dbReference type="Pfam" id="PF14512"/>
    </source>
</evidence>
<protein>
    <submittedName>
        <fullName evidence="7">Nitroreductase</fullName>
    </submittedName>
</protein>
<dbReference type="EMBL" id="PGCK01000009">
    <property type="protein sequence ID" value="MCD1295624.1"/>
    <property type="molecule type" value="Genomic_DNA"/>
</dbReference>
<reference evidence="7 8" key="1">
    <citation type="submission" date="2017-11" db="EMBL/GenBank/DDBJ databases">
        <title>Isolation and Characterization of Family Methanocellaceae Species from Potential Methane Hydrate Area Offshore Southwestern Taiwan.</title>
        <authorList>
            <person name="Zhang W.-L."/>
            <person name="Chen W.-C."/>
            <person name="Lai M.-C."/>
            <person name="Chen S.-C."/>
        </authorList>
    </citation>
    <scope>NUCLEOTIDE SEQUENCE [LARGE SCALE GENOMIC DNA]</scope>
    <source>
        <strain evidence="7 8">CWC-04</strain>
    </source>
</reference>
<dbReference type="Pfam" id="PF14512">
    <property type="entry name" value="TM1586_NiRdase"/>
    <property type="match status" value="1"/>
</dbReference>
<dbReference type="SUPFAM" id="SSF55469">
    <property type="entry name" value="FMN-dependent nitroreductase-like"/>
    <property type="match status" value="1"/>
</dbReference>
<sequence length="186" mass="20161">MEFYEVIRDRKSVRRYLPDKVPEEALLRVLEAARLAPSWCNKQCWSYIVVDDPGLISSIVAGGAKAFNAPMYIVLCADPSLSGSIGGKEYYLVDAAISMEHLVLAATAEGLGTCWLGAMFNEESVKKALSIPDGLRVVAITPLGYEAKGIGGFIGNNIVRAISSGRSRKPLNSMAYRNGHGRPLNK</sequence>
<dbReference type="PANTHER" id="PTHR43673:SF2">
    <property type="entry name" value="NITROREDUCTASE"/>
    <property type="match status" value="1"/>
</dbReference>
<dbReference type="Proteomes" id="UP001320159">
    <property type="component" value="Unassembled WGS sequence"/>
</dbReference>
<evidence type="ECO:0000313" key="7">
    <source>
        <dbReference type="EMBL" id="MCD1295624.1"/>
    </source>
</evidence>
<evidence type="ECO:0000256" key="2">
    <source>
        <dbReference type="ARBA" id="ARBA00007118"/>
    </source>
</evidence>
<comment type="caution">
    <text evidence="7">The sequence shown here is derived from an EMBL/GenBank/DDBJ whole genome shotgun (WGS) entry which is preliminary data.</text>
</comment>
<name>A0AAP2RDI6_9EURY</name>
<dbReference type="InterPro" id="IPR000415">
    <property type="entry name" value="Nitroreductase-like"/>
</dbReference>
<dbReference type="RefSeq" id="WP_230742480.1">
    <property type="nucleotide sequence ID" value="NZ_PGCK01000009.1"/>
</dbReference>
<feature type="domain" description="Putative nitroreductase TM1586" evidence="6">
    <location>
        <begin position="3"/>
        <end position="178"/>
    </location>
</feature>
<dbReference type="CDD" id="cd02139">
    <property type="entry name" value="nitroreductase"/>
    <property type="match status" value="1"/>
</dbReference>
<keyword evidence="3" id="KW-0285">Flavoprotein</keyword>
<evidence type="ECO:0000256" key="3">
    <source>
        <dbReference type="ARBA" id="ARBA00022630"/>
    </source>
</evidence>
<evidence type="ECO:0000256" key="1">
    <source>
        <dbReference type="ARBA" id="ARBA00001917"/>
    </source>
</evidence>
<dbReference type="AlphaFoldDB" id="A0AAP2RDI6"/>